<organism evidence="2 3">
    <name type="scientific">Hebeloma cylindrosporum</name>
    <dbReference type="NCBI Taxonomy" id="76867"/>
    <lineage>
        <taxon>Eukaryota</taxon>
        <taxon>Fungi</taxon>
        <taxon>Dikarya</taxon>
        <taxon>Basidiomycota</taxon>
        <taxon>Agaricomycotina</taxon>
        <taxon>Agaricomycetes</taxon>
        <taxon>Agaricomycetidae</taxon>
        <taxon>Agaricales</taxon>
        <taxon>Agaricineae</taxon>
        <taxon>Hymenogastraceae</taxon>
        <taxon>Hebeloma</taxon>
    </lineage>
</organism>
<feature type="region of interest" description="Disordered" evidence="1">
    <location>
        <begin position="1"/>
        <end position="61"/>
    </location>
</feature>
<gene>
    <name evidence="2" type="ORF">M413DRAFT_443393</name>
</gene>
<reference evidence="3" key="2">
    <citation type="submission" date="2015-01" db="EMBL/GenBank/DDBJ databases">
        <title>Evolutionary Origins and Diversification of the Mycorrhizal Mutualists.</title>
        <authorList>
            <consortium name="DOE Joint Genome Institute"/>
            <consortium name="Mycorrhizal Genomics Consortium"/>
            <person name="Kohler A."/>
            <person name="Kuo A."/>
            <person name="Nagy L.G."/>
            <person name="Floudas D."/>
            <person name="Copeland A."/>
            <person name="Barry K.W."/>
            <person name="Cichocki N."/>
            <person name="Veneault-Fourrey C."/>
            <person name="LaButti K."/>
            <person name="Lindquist E.A."/>
            <person name="Lipzen A."/>
            <person name="Lundell T."/>
            <person name="Morin E."/>
            <person name="Murat C."/>
            <person name="Riley R."/>
            <person name="Ohm R."/>
            <person name="Sun H."/>
            <person name="Tunlid A."/>
            <person name="Henrissat B."/>
            <person name="Grigoriev I.V."/>
            <person name="Hibbett D.S."/>
            <person name="Martin F."/>
        </authorList>
    </citation>
    <scope>NUCLEOTIDE SEQUENCE [LARGE SCALE GENOMIC DNA]</scope>
    <source>
        <strain evidence="3">h7</strain>
    </source>
</reference>
<dbReference type="EMBL" id="KN831775">
    <property type="protein sequence ID" value="KIM43465.1"/>
    <property type="molecule type" value="Genomic_DNA"/>
</dbReference>
<dbReference type="AlphaFoldDB" id="A0A0C3C3I4"/>
<proteinExistence type="predicted"/>
<feature type="compositionally biased region" description="Gly residues" evidence="1">
    <location>
        <begin position="347"/>
        <end position="369"/>
    </location>
</feature>
<evidence type="ECO:0000313" key="3">
    <source>
        <dbReference type="Proteomes" id="UP000053424"/>
    </source>
</evidence>
<feature type="compositionally biased region" description="Acidic residues" evidence="1">
    <location>
        <begin position="418"/>
        <end position="432"/>
    </location>
</feature>
<sequence>MSNRSSTRRSDTQPFNADAYLDLESTPPPPRKRTLNDDDDDYHLTVDAQGTSRKGETPKKRKVASSLASYAKRNVVQAVATVRGASVGDPAQCVVSRASEQRMVIEFSHVMSGSTPLDHMACFEWSWGMQYRSLNADTRLNVQTLGIDLHRLFDATKDSKPTGWFWIPTDDNLALLTVMHSEYVGGEAVTDKAGMTENKRCDLKDFYNKYKSTKFTYRLIPLPEMNESWSVRRYNGELHGPLHPDLIQNSIYPFSDLPNFELHIPYHFVIVNTGKKLFQICGLDKINFARDFPFLQGPQGSLTRTIMLILRNIYVAWTLAMPDRKWLTGEPYNDANQEPPIDHRRQGGTGSDSGGQGKGGPSGSKGGGTQARSMGGAAPSGGQIGRRRATAKSLTPWDSASCVEPLELVDGTQRRSDDEDEPFVDDEEEEYEDEEFFNGLKQWVANVWSATRRGTGSDSEGTMVGEAAGPAFSKGVDATTSPLTPLLSVL</sequence>
<name>A0A0C3C3I4_HEBCY</name>
<dbReference type="Proteomes" id="UP000053424">
    <property type="component" value="Unassembled WGS sequence"/>
</dbReference>
<accession>A0A0C3C3I4</accession>
<evidence type="ECO:0000313" key="2">
    <source>
        <dbReference type="EMBL" id="KIM43465.1"/>
    </source>
</evidence>
<dbReference type="HOGENOM" id="CLU_556736_0_0_1"/>
<protein>
    <submittedName>
        <fullName evidence="2">Uncharacterized protein</fullName>
    </submittedName>
</protein>
<dbReference type="OrthoDB" id="3133596at2759"/>
<feature type="region of interest" description="Disordered" evidence="1">
    <location>
        <begin position="452"/>
        <end position="478"/>
    </location>
</feature>
<feature type="region of interest" description="Disordered" evidence="1">
    <location>
        <begin position="330"/>
        <end position="432"/>
    </location>
</feature>
<keyword evidence="3" id="KW-1185">Reference proteome</keyword>
<reference evidence="2 3" key="1">
    <citation type="submission" date="2014-04" db="EMBL/GenBank/DDBJ databases">
        <authorList>
            <consortium name="DOE Joint Genome Institute"/>
            <person name="Kuo A."/>
            <person name="Gay G."/>
            <person name="Dore J."/>
            <person name="Kohler A."/>
            <person name="Nagy L.G."/>
            <person name="Floudas D."/>
            <person name="Copeland A."/>
            <person name="Barry K.W."/>
            <person name="Cichocki N."/>
            <person name="Veneault-Fourrey C."/>
            <person name="LaButti K."/>
            <person name="Lindquist E.A."/>
            <person name="Lipzen A."/>
            <person name="Lundell T."/>
            <person name="Morin E."/>
            <person name="Murat C."/>
            <person name="Sun H."/>
            <person name="Tunlid A."/>
            <person name="Henrissat B."/>
            <person name="Grigoriev I.V."/>
            <person name="Hibbett D.S."/>
            <person name="Martin F."/>
            <person name="Nordberg H.P."/>
            <person name="Cantor M.N."/>
            <person name="Hua S.X."/>
        </authorList>
    </citation>
    <scope>NUCLEOTIDE SEQUENCE [LARGE SCALE GENOMIC DNA]</scope>
    <source>
        <strain evidence="3">h7</strain>
    </source>
</reference>
<evidence type="ECO:0000256" key="1">
    <source>
        <dbReference type="SAM" id="MobiDB-lite"/>
    </source>
</evidence>